<evidence type="ECO:0000256" key="2">
    <source>
        <dbReference type="ARBA" id="ARBA00006695"/>
    </source>
</evidence>
<evidence type="ECO:0000313" key="11">
    <source>
        <dbReference type="Proteomes" id="UP000838878"/>
    </source>
</evidence>
<feature type="region of interest" description="Disordered" evidence="8">
    <location>
        <begin position="1"/>
        <end position="23"/>
    </location>
</feature>
<feature type="compositionally biased region" description="Basic and acidic residues" evidence="8">
    <location>
        <begin position="382"/>
        <end position="405"/>
    </location>
</feature>
<evidence type="ECO:0000256" key="6">
    <source>
        <dbReference type="ARBA" id="ARBA00023187"/>
    </source>
</evidence>
<evidence type="ECO:0000313" key="10">
    <source>
        <dbReference type="EMBL" id="CAH0726113.1"/>
    </source>
</evidence>
<evidence type="ECO:0000256" key="1">
    <source>
        <dbReference type="ARBA" id="ARBA00004123"/>
    </source>
</evidence>
<feature type="region of interest" description="Disordered" evidence="8">
    <location>
        <begin position="41"/>
        <end position="71"/>
    </location>
</feature>
<evidence type="ECO:0000256" key="3">
    <source>
        <dbReference type="ARBA" id="ARBA00022664"/>
    </source>
</evidence>
<dbReference type="OrthoDB" id="21123at2759"/>
<evidence type="ECO:0000256" key="7">
    <source>
        <dbReference type="ARBA" id="ARBA00023242"/>
    </source>
</evidence>
<feature type="compositionally biased region" description="Basic residues" evidence="8">
    <location>
        <begin position="427"/>
        <end position="438"/>
    </location>
</feature>
<name>A0A8J9VNV6_9NEOP</name>
<feature type="compositionally biased region" description="Basic and acidic residues" evidence="8">
    <location>
        <begin position="262"/>
        <end position="285"/>
    </location>
</feature>
<dbReference type="Pfam" id="PF10197">
    <property type="entry name" value="Cir_N"/>
    <property type="match status" value="1"/>
</dbReference>
<keyword evidence="3" id="KW-0507">mRNA processing</keyword>
<dbReference type="PANTHER" id="PTHR16196">
    <property type="entry name" value="CELL CYCLE CONTROL PROTEIN CWF25"/>
    <property type="match status" value="1"/>
</dbReference>
<dbReference type="InterPro" id="IPR019339">
    <property type="entry name" value="CIR_N_dom"/>
</dbReference>
<comment type="similarity">
    <text evidence="2">Belongs to the CWC25 family.</text>
</comment>
<evidence type="ECO:0000256" key="4">
    <source>
        <dbReference type="ARBA" id="ARBA00022728"/>
    </source>
</evidence>
<evidence type="ECO:0000256" key="5">
    <source>
        <dbReference type="ARBA" id="ARBA00023054"/>
    </source>
</evidence>
<protein>
    <recommendedName>
        <fullName evidence="9">CBF1-interacting co-repressor CIR N-terminal domain-containing protein</fullName>
    </recommendedName>
</protein>
<feature type="compositionally biased region" description="Basic and acidic residues" evidence="8">
    <location>
        <begin position="413"/>
        <end position="426"/>
    </location>
</feature>
<feature type="region of interest" description="Disordered" evidence="8">
    <location>
        <begin position="207"/>
        <end position="447"/>
    </location>
</feature>
<feature type="compositionally biased region" description="Basic and acidic residues" evidence="8">
    <location>
        <begin position="157"/>
        <end position="175"/>
    </location>
</feature>
<reference evidence="10" key="1">
    <citation type="submission" date="2021-12" db="EMBL/GenBank/DDBJ databases">
        <authorList>
            <person name="Martin H S."/>
        </authorList>
    </citation>
    <scope>NUCLEOTIDE SEQUENCE</scope>
</reference>
<sequence length="447" mass="51930">MGGGDLNTKKTWHPSTFKNQERVWKAEQAAAEEKKRILELERERAQERDREELNELSKPKSKDDRLHWMYDKPDKKVQQEDYLLGKAIDKNYDQSSKIENDIPAVSRRVVGSSMLTSAGDVQVDLARKLREDPLLMVKERERAARAALLNNPVQRRRLTELLRKEQEQKNAQKSEKKSKKKGKDIDDLLAAKLNALGGEKGMNIAKLLESDDSSSDSSSDEKSKKEKKKKKKKKQKSKKSKHDSDSDSPHKKKKSKQKKKNLKESSESEYEEKRVSKVKHVDSSKKTSPLKRKSTNDSSDYGASPHKRSRKDPSPYRKRSERKNKDDIRDETRDRKYVREQSYEKRRGEEKKDSWVQGNKSSKGLSEEEKAAKLAEMVAAGAEREVQRGKRVAEQRSENTSEKILPRFQSSRNEARTLPDSLESRIHSNRHYIQRGQRHMNEHFARR</sequence>
<dbReference type="InterPro" id="IPR051376">
    <property type="entry name" value="CWC25_splicing_factor"/>
</dbReference>
<proteinExistence type="inferred from homology"/>
<gene>
    <name evidence="10" type="ORF">BINO364_LOCUS11618</name>
</gene>
<feature type="compositionally biased region" description="Basic residues" evidence="8">
    <location>
        <begin position="225"/>
        <end position="241"/>
    </location>
</feature>
<dbReference type="InterPro" id="IPR022209">
    <property type="entry name" value="CWC25"/>
</dbReference>
<feature type="domain" description="CBF1-interacting co-repressor CIR N-terminal" evidence="9">
    <location>
        <begin position="11"/>
        <end position="47"/>
    </location>
</feature>
<dbReference type="EMBL" id="OV170225">
    <property type="protein sequence ID" value="CAH0726113.1"/>
    <property type="molecule type" value="Genomic_DNA"/>
</dbReference>
<feature type="compositionally biased region" description="Basic residues" evidence="8">
    <location>
        <begin position="250"/>
        <end position="261"/>
    </location>
</feature>
<dbReference type="Proteomes" id="UP000838878">
    <property type="component" value="Chromosome 5"/>
</dbReference>
<dbReference type="SMART" id="SM01083">
    <property type="entry name" value="Cir_N"/>
    <property type="match status" value="1"/>
</dbReference>
<dbReference type="Pfam" id="PF12542">
    <property type="entry name" value="CWC25"/>
    <property type="match status" value="1"/>
</dbReference>
<feature type="region of interest" description="Disordered" evidence="8">
    <location>
        <begin position="151"/>
        <end position="186"/>
    </location>
</feature>
<feature type="non-terminal residue" evidence="10">
    <location>
        <position position="447"/>
    </location>
</feature>
<dbReference type="PANTHER" id="PTHR16196:SF0">
    <property type="entry name" value="PRE-MRNA-SPLICING FACTOR CWC25 HOMOLOG"/>
    <property type="match status" value="1"/>
</dbReference>
<keyword evidence="11" id="KW-1185">Reference proteome</keyword>
<organism evidence="10 11">
    <name type="scientific">Brenthis ino</name>
    <name type="common">lesser marbled fritillary</name>
    <dbReference type="NCBI Taxonomy" id="405034"/>
    <lineage>
        <taxon>Eukaryota</taxon>
        <taxon>Metazoa</taxon>
        <taxon>Ecdysozoa</taxon>
        <taxon>Arthropoda</taxon>
        <taxon>Hexapoda</taxon>
        <taxon>Insecta</taxon>
        <taxon>Pterygota</taxon>
        <taxon>Neoptera</taxon>
        <taxon>Endopterygota</taxon>
        <taxon>Lepidoptera</taxon>
        <taxon>Glossata</taxon>
        <taxon>Ditrysia</taxon>
        <taxon>Papilionoidea</taxon>
        <taxon>Nymphalidae</taxon>
        <taxon>Heliconiinae</taxon>
        <taxon>Argynnini</taxon>
        <taxon>Brenthis</taxon>
    </lineage>
</organism>
<dbReference type="AlphaFoldDB" id="A0A8J9VNV6"/>
<keyword evidence="6" id="KW-0508">mRNA splicing</keyword>
<accession>A0A8J9VNV6</accession>
<evidence type="ECO:0000259" key="9">
    <source>
        <dbReference type="SMART" id="SM01083"/>
    </source>
</evidence>
<dbReference type="GO" id="GO:0000398">
    <property type="term" value="P:mRNA splicing, via spliceosome"/>
    <property type="evidence" value="ECO:0007669"/>
    <property type="project" value="TreeGrafter"/>
</dbReference>
<keyword evidence="4" id="KW-0747">Spliceosome</keyword>
<keyword evidence="7" id="KW-0539">Nucleus</keyword>
<feature type="compositionally biased region" description="Basic and acidic residues" evidence="8">
    <location>
        <begin position="323"/>
        <end position="354"/>
    </location>
</feature>
<dbReference type="GO" id="GO:0005684">
    <property type="term" value="C:U2-type spliceosomal complex"/>
    <property type="evidence" value="ECO:0007669"/>
    <property type="project" value="TreeGrafter"/>
</dbReference>
<evidence type="ECO:0000256" key="8">
    <source>
        <dbReference type="SAM" id="MobiDB-lite"/>
    </source>
</evidence>
<keyword evidence="5" id="KW-0175">Coiled coil</keyword>
<feature type="compositionally biased region" description="Basic residues" evidence="8">
    <location>
        <begin position="305"/>
        <end position="322"/>
    </location>
</feature>
<comment type="subcellular location">
    <subcellularLocation>
        <location evidence="1">Nucleus</location>
    </subcellularLocation>
</comment>